<dbReference type="EMBL" id="CAJNOH010000008">
    <property type="protein sequence ID" value="CAF0740079.1"/>
    <property type="molecule type" value="Genomic_DNA"/>
</dbReference>
<keyword evidence="11" id="KW-1185">Reference proteome</keyword>
<evidence type="ECO:0000313" key="8">
    <source>
        <dbReference type="EMBL" id="CAF3535492.1"/>
    </source>
</evidence>
<proteinExistence type="predicted"/>
<dbReference type="InterPro" id="IPR031831">
    <property type="entry name" value="PKcGMP_CC"/>
</dbReference>
<dbReference type="Proteomes" id="UP000663864">
    <property type="component" value="Unassembled WGS sequence"/>
</dbReference>
<evidence type="ECO:0000313" key="10">
    <source>
        <dbReference type="EMBL" id="CAF3831520.1"/>
    </source>
</evidence>
<name>A0A813YKX4_9BILA</name>
<dbReference type="OrthoDB" id="6130192at2759"/>
<protein>
    <recommendedName>
        <fullName evidence="1">cGMP-dependent protein kinase N-terminal coiled-coil domain-containing protein</fullName>
    </recommendedName>
</protein>
<comment type="caution">
    <text evidence="5">The sequence shown here is derived from an EMBL/GenBank/DDBJ whole genome shotgun (WGS) entry which is preliminary data.</text>
</comment>
<dbReference type="EMBL" id="CAJNOO010000050">
    <property type="protein sequence ID" value="CAF0770641.1"/>
    <property type="molecule type" value="Genomic_DNA"/>
</dbReference>
<evidence type="ECO:0000313" key="5">
    <source>
        <dbReference type="EMBL" id="CAF0885897.1"/>
    </source>
</evidence>
<reference evidence="5" key="1">
    <citation type="submission" date="2021-02" db="EMBL/GenBank/DDBJ databases">
        <authorList>
            <person name="Nowell W R."/>
        </authorList>
    </citation>
    <scope>NUCLEOTIDE SEQUENCE</scope>
</reference>
<dbReference type="Proteomes" id="UP000663882">
    <property type="component" value="Unassembled WGS sequence"/>
</dbReference>
<dbReference type="EMBL" id="CAJNOT010000077">
    <property type="protein sequence ID" value="CAF0823537.1"/>
    <property type="molecule type" value="Genomic_DNA"/>
</dbReference>
<dbReference type="Gene3D" id="1.20.5.490">
    <property type="entry name" value="Single helix bin"/>
    <property type="match status" value="1"/>
</dbReference>
<dbReference type="CDD" id="cd12085">
    <property type="entry name" value="DD_cGKI-alpha"/>
    <property type="match status" value="1"/>
</dbReference>
<evidence type="ECO:0000259" key="1">
    <source>
        <dbReference type="Pfam" id="PF16808"/>
    </source>
</evidence>
<dbReference type="Proteomes" id="UP000663854">
    <property type="component" value="Unassembled WGS sequence"/>
</dbReference>
<evidence type="ECO:0000313" key="7">
    <source>
        <dbReference type="EMBL" id="CAF0946054.1"/>
    </source>
</evidence>
<evidence type="ECO:0000313" key="2">
    <source>
        <dbReference type="EMBL" id="CAF0740079.1"/>
    </source>
</evidence>
<accession>A0A813YKX4</accession>
<organism evidence="5 11">
    <name type="scientific">Rotaria sordida</name>
    <dbReference type="NCBI Taxonomy" id="392033"/>
    <lineage>
        <taxon>Eukaryota</taxon>
        <taxon>Metazoa</taxon>
        <taxon>Spiralia</taxon>
        <taxon>Gnathifera</taxon>
        <taxon>Rotifera</taxon>
        <taxon>Eurotatoria</taxon>
        <taxon>Bdelloidea</taxon>
        <taxon>Philodinida</taxon>
        <taxon>Philodinidae</taxon>
        <taxon>Rotaria</taxon>
    </lineage>
</organism>
<feature type="domain" description="cGMP-dependent protein kinase N-terminal coiled-coil" evidence="1">
    <location>
        <begin position="23"/>
        <end position="56"/>
    </location>
</feature>
<dbReference type="Proteomes" id="UP000663823">
    <property type="component" value="Unassembled WGS sequence"/>
</dbReference>
<dbReference type="Proteomes" id="UP000663836">
    <property type="component" value="Unassembled WGS sequence"/>
</dbReference>
<dbReference type="Proteomes" id="UP000663870">
    <property type="component" value="Unassembled WGS sequence"/>
</dbReference>
<dbReference type="EMBL" id="CAJNOL010000149">
    <property type="protein sequence ID" value="CAF0886755.1"/>
    <property type="molecule type" value="Genomic_DNA"/>
</dbReference>
<sequence>MGCLSTTISNKILTRLWYQHQTELDERDERIHDLEIIINNNKYEINELRSQLDKYQSIFPVYQSFNKYCHTDNEQHRFGVSAPPSTLCTLIIWEKSNW</sequence>
<dbReference type="Proteomes" id="UP000663874">
    <property type="component" value="Unassembled WGS sequence"/>
</dbReference>
<evidence type="ECO:0000313" key="3">
    <source>
        <dbReference type="EMBL" id="CAF0770641.1"/>
    </source>
</evidence>
<dbReference type="EMBL" id="CAJOBE010000007">
    <property type="protein sequence ID" value="CAF3535492.1"/>
    <property type="molecule type" value="Genomic_DNA"/>
</dbReference>
<dbReference type="EMBL" id="CAJNOL010000148">
    <property type="protein sequence ID" value="CAF0885897.1"/>
    <property type="molecule type" value="Genomic_DNA"/>
</dbReference>
<dbReference type="Pfam" id="PF16808">
    <property type="entry name" value="PKcGMP_CC"/>
    <property type="match status" value="1"/>
</dbReference>
<dbReference type="EMBL" id="CAJNOU010000286">
    <property type="protein sequence ID" value="CAF0946054.1"/>
    <property type="molecule type" value="Genomic_DNA"/>
</dbReference>
<dbReference type="EMBL" id="CAJOAX010000294">
    <property type="protein sequence ID" value="CAF3559995.1"/>
    <property type="molecule type" value="Genomic_DNA"/>
</dbReference>
<dbReference type="Proteomes" id="UP000663889">
    <property type="component" value="Unassembled WGS sequence"/>
</dbReference>
<dbReference type="EMBL" id="CAJOBD010001783">
    <property type="protein sequence ID" value="CAF3831520.1"/>
    <property type="molecule type" value="Genomic_DNA"/>
</dbReference>
<evidence type="ECO:0000313" key="9">
    <source>
        <dbReference type="EMBL" id="CAF3559995.1"/>
    </source>
</evidence>
<evidence type="ECO:0000313" key="4">
    <source>
        <dbReference type="EMBL" id="CAF0823537.1"/>
    </source>
</evidence>
<dbReference type="AlphaFoldDB" id="A0A813YKX4"/>
<evidence type="ECO:0000313" key="11">
    <source>
        <dbReference type="Proteomes" id="UP000663870"/>
    </source>
</evidence>
<evidence type="ECO:0000313" key="6">
    <source>
        <dbReference type="EMBL" id="CAF0886755.1"/>
    </source>
</evidence>
<gene>
    <name evidence="8" type="ORF">FNK824_LOCUS196</name>
    <name evidence="10" type="ORF">JBS370_LOCUS17087</name>
    <name evidence="5" type="ORF">JXQ802_LOCUS8399</name>
    <name evidence="6" type="ORF">JXQ802_LOCUS8443</name>
    <name evidence="9" type="ORF">OTI717_LOCUS4752</name>
    <name evidence="2" type="ORF">PYM288_LOCUS1496</name>
    <name evidence="3" type="ORF">RFH988_LOCUS2346</name>
    <name evidence="7" type="ORF">SEV965_LOCUS7984</name>
    <name evidence="4" type="ORF">ZHD862_LOCUS3513</name>
</gene>